<dbReference type="EMBL" id="VWEQ01000014">
    <property type="protein sequence ID" value="KAA4750697.1"/>
    <property type="molecule type" value="Genomic_DNA"/>
</dbReference>
<protein>
    <submittedName>
        <fullName evidence="1">Uncharacterized protein</fullName>
    </submittedName>
</protein>
<sequence length="58" mass="6398">MTATLFHQKISCAPASYGIFYQNSLPAARLCPDGCLRKKEKMCRGCADDTGNYVHLCV</sequence>
<dbReference type="Proteomes" id="UP000479773">
    <property type="component" value="Unassembled WGS sequence"/>
</dbReference>
<comment type="caution">
    <text evidence="1">The sequence shown here is derived from an EMBL/GenBank/DDBJ whole genome shotgun (WGS) entry which is preliminary data.</text>
</comment>
<organism evidence="1 2">
    <name type="scientific">Bacteroides fragilis</name>
    <dbReference type="NCBI Taxonomy" id="817"/>
    <lineage>
        <taxon>Bacteria</taxon>
        <taxon>Pseudomonadati</taxon>
        <taxon>Bacteroidota</taxon>
        <taxon>Bacteroidia</taxon>
        <taxon>Bacteroidales</taxon>
        <taxon>Bacteroidaceae</taxon>
        <taxon>Bacteroides</taxon>
    </lineage>
</organism>
<evidence type="ECO:0000313" key="1">
    <source>
        <dbReference type="EMBL" id="KAA4750697.1"/>
    </source>
</evidence>
<gene>
    <name evidence="1" type="ORF">F3B44_15790</name>
</gene>
<evidence type="ECO:0000313" key="2">
    <source>
        <dbReference type="Proteomes" id="UP000479773"/>
    </source>
</evidence>
<name>A0A5M5PVA9_BACFG</name>
<reference evidence="1 2" key="1">
    <citation type="journal article" date="2019" name="Nat. Med.">
        <title>A library of human gut bacterial isolates paired with longitudinal multiomics data enables mechanistic microbiome research.</title>
        <authorList>
            <person name="Poyet M."/>
            <person name="Groussin M."/>
            <person name="Gibbons S.M."/>
            <person name="Avila-Pacheco J."/>
            <person name="Jiang X."/>
            <person name="Kearney S.M."/>
            <person name="Perrotta A.R."/>
            <person name="Berdy B."/>
            <person name="Zhao S."/>
            <person name="Lieberman T.D."/>
            <person name="Swanson P.K."/>
            <person name="Smith M."/>
            <person name="Roesemann S."/>
            <person name="Alexander J.E."/>
            <person name="Rich S.A."/>
            <person name="Livny J."/>
            <person name="Vlamakis H."/>
            <person name="Clish C."/>
            <person name="Bullock K."/>
            <person name="Deik A."/>
            <person name="Scott J."/>
            <person name="Pierce K.A."/>
            <person name="Xavier R.J."/>
            <person name="Alm E.J."/>
        </authorList>
    </citation>
    <scope>NUCLEOTIDE SEQUENCE [LARGE SCALE GENOMIC DNA]</scope>
    <source>
        <strain evidence="1 2">BIOML-A106</strain>
    </source>
</reference>
<accession>A0A5M5PVA9</accession>
<proteinExistence type="predicted"/>
<dbReference type="AlphaFoldDB" id="A0A5M5PVA9"/>